<reference evidence="3 4" key="1">
    <citation type="journal article" date="2016" name="Front. Microbiol.">
        <title>Genome Sequence of Type Strains of Genus Stenotrophomonas.</title>
        <authorList>
            <person name="Patil P.P."/>
            <person name="Midha S."/>
            <person name="Kumar S."/>
            <person name="Patil P.B."/>
        </authorList>
    </citation>
    <scope>NUCLEOTIDE SEQUENCE [LARGE SCALE GENOMIC DNA]</scope>
    <source>
        <strain evidence="3 4">LMG 978</strain>
    </source>
</reference>
<gene>
    <name evidence="3" type="ORF">ARC23_09695</name>
</gene>
<dbReference type="EMBL" id="LLXV01000026">
    <property type="protein sequence ID" value="KRG51254.1"/>
    <property type="molecule type" value="Genomic_DNA"/>
</dbReference>
<dbReference type="InterPro" id="IPR015002">
    <property type="entry name" value="T6SS_Tdi1_C"/>
</dbReference>
<protein>
    <recommendedName>
        <fullName evidence="5">DUF1851 domain-containing protein</fullName>
    </recommendedName>
</protein>
<sequence length="225" mass="25640">MIEMLDKHYEYFHSDKGFGPAVDTRQVSQSKLEYYRGKIPDKLLEYWRAYGFAGYGKGIFWITDPDDYAEALNAWLYGTEFYGKDHYYVIGRSAFGNLTLWGTRTGRSLTINCAWAMIFPTDKSRWMREGKADSLISTWLSGMSVDYPNETDDKGIPLFDRAVELLGPLNHDEMYGFVPALALGGPCRLDHLKKVNAAEHLLFLAQLGERRVMVDIVAEAKKLGL</sequence>
<dbReference type="InterPro" id="IPR014983">
    <property type="entry name" value="GAD-rel"/>
</dbReference>
<evidence type="ECO:0000313" key="3">
    <source>
        <dbReference type="EMBL" id="KRG51254.1"/>
    </source>
</evidence>
<keyword evidence="4" id="KW-1185">Reference proteome</keyword>
<comment type="caution">
    <text evidence="3">The sequence shown here is derived from an EMBL/GenBank/DDBJ whole genome shotgun (WGS) entry which is preliminary data.</text>
</comment>
<dbReference type="Pfam" id="PF08906">
    <property type="entry name" value="T6SS_Tdi1_C"/>
    <property type="match status" value="1"/>
</dbReference>
<dbReference type="AlphaFoldDB" id="A0A0R0B246"/>
<dbReference type="Pfam" id="PF08887">
    <property type="entry name" value="GAD-like"/>
    <property type="match status" value="1"/>
</dbReference>
<evidence type="ECO:0000259" key="2">
    <source>
        <dbReference type="Pfam" id="PF08906"/>
    </source>
</evidence>
<evidence type="ECO:0000313" key="4">
    <source>
        <dbReference type="Proteomes" id="UP000051757"/>
    </source>
</evidence>
<name>A0A0R0B246_9GAMM</name>
<dbReference type="Proteomes" id="UP000051757">
    <property type="component" value="Unassembled WGS sequence"/>
</dbReference>
<organism evidence="3 4">
    <name type="scientific">Stenotrophomonas beteli</name>
    <dbReference type="NCBI Taxonomy" id="3384461"/>
    <lineage>
        <taxon>Bacteria</taxon>
        <taxon>Pseudomonadati</taxon>
        <taxon>Pseudomonadota</taxon>
        <taxon>Gammaproteobacteria</taxon>
        <taxon>Lysobacterales</taxon>
        <taxon>Lysobacteraceae</taxon>
        <taxon>Stenotrophomonas</taxon>
        <taxon>Stenotrophomonas maltophilia group</taxon>
    </lineage>
</organism>
<feature type="domain" description="GAD-related" evidence="1">
    <location>
        <begin position="17"/>
        <end position="113"/>
    </location>
</feature>
<accession>A0A0R0B246</accession>
<evidence type="ECO:0008006" key="5">
    <source>
        <dbReference type="Google" id="ProtNLM"/>
    </source>
</evidence>
<evidence type="ECO:0000259" key="1">
    <source>
        <dbReference type="Pfam" id="PF08887"/>
    </source>
</evidence>
<dbReference type="OrthoDB" id="9016361at2"/>
<feature type="domain" description="T6SS immunity protein Tdi1 C-terminal" evidence="2">
    <location>
        <begin position="147"/>
        <end position="207"/>
    </location>
</feature>
<proteinExistence type="predicted"/>